<name>A0A9X5FAF3_9MICO</name>
<organism evidence="1 2">
    <name type="scientific">Sanguibacter hominis ATCC BAA-789</name>
    <dbReference type="NCBI Taxonomy" id="1312740"/>
    <lineage>
        <taxon>Bacteria</taxon>
        <taxon>Bacillati</taxon>
        <taxon>Actinomycetota</taxon>
        <taxon>Actinomycetes</taxon>
        <taxon>Micrococcales</taxon>
        <taxon>Sanguibacteraceae</taxon>
        <taxon>Sanguibacter</taxon>
    </lineage>
</organism>
<evidence type="ECO:0000313" key="2">
    <source>
        <dbReference type="Proteomes" id="UP000774283"/>
    </source>
</evidence>
<comment type="caution">
    <text evidence="1">The sequence shown here is derived from an EMBL/GenBank/DDBJ whole genome shotgun (WGS) entry which is preliminary data.</text>
</comment>
<dbReference type="RefSeq" id="WP_168446808.1">
    <property type="nucleotide sequence ID" value="NZ_JAAXOW010000001.1"/>
</dbReference>
<sequence length="191" mass="20653">MAARPGDETDAVVLRWAPVGEGGRVARRTSWWWEVARARVQGRAPQRLFHASLQVTAAGLRHDVELVPAWGTSERDRGAVAQGPVGARWLGRSRFFRYEVRTWPDRPARPGTFHELSRDPDVVAQVLVTAPQVPLLVWGRAAGPSGDMWSSNSFVSWLLAVVGLPTDVPPPDGGSAPGWTAGVEVAHLGSG</sequence>
<gene>
    <name evidence="1" type="ORF">HF995_05935</name>
</gene>
<keyword evidence="2" id="KW-1185">Reference proteome</keyword>
<protein>
    <submittedName>
        <fullName evidence="1">Uncharacterized protein</fullName>
    </submittedName>
</protein>
<dbReference type="Proteomes" id="UP000774283">
    <property type="component" value="Unassembled WGS sequence"/>
</dbReference>
<proteinExistence type="predicted"/>
<reference evidence="1 2" key="1">
    <citation type="submission" date="2020-04" db="EMBL/GenBank/DDBJ databases">
        <title>MicrobeNet Type strains.</title>
        <authorList>
            <person name="Nicholson A.C."/>
        </authorList>
    </citation>
    <scope>NUCLEOTIDE SEQUENCE [LARGE SCALE GENOMIC DNA]</scope>
    <source>
        <strain evidence="1 2">ATCC BAA-789</strain>
    </source>
</reference>
<dbReference type="EMBL" id="JAAXOW010000001">
    <property type="protein sequence ID" value="NKX92816.1"/>
    <property type="molecule type" value="Genomic_DNA"/>
</dbReference>
<accession>A0A9X5FAF3</accession>
<evidence type="ECO:0000313" key="1">
    <source>
        <dbReference type="EMBL" id="NKX92816.1"/>
    </source>
</evidence>
<dbReference type="AlphaFoldDB" id="A0A9X5FAF3"/>